<proteinExistence type="predicted"/>
<dbReference type="KEGG" id="pcot:PCOAH_00009860"/>
<accession>A0A1B1DWD3</accession>
<evidence type="ECO:0000313" key="3">
    <source>
        <dbReference type="Proteomes" id="UP000092716"/>
    </source>
</evidence>
<name>A0A1B1DWD3_9APIC</name>
<keyword evidence="3" id="KW-1185">Reference proteome</keyword>
<dbReference type="Proteomes" id="UP000092716">
    <property type="component" value="Chromosome 5"/>
</dbReference>
<sequence>MPEPTKGTGTLTGGDLSRLLSKQTYGQFNAGGGSHGSTSCPWLEDKETEVKSILEDRGILENRGDAEDYAKKIIGAYCDASTMDGKKPYGTWCQFFYYWLGDLLSNQLHVASPFDTLKKIYEELENVSVQGACKNINENINEEIFPQVKIHFDYKQDYETLQSQLGNGVSGVVVVSDGGTKTCDSTYHKHLEAITKACEAVVADCGERGPKKSGSYCGPLQAAAAASTDGAAGEYCSTEKLDILTCKEVRSKPQVEEPVAHSAAGIAGSTPAAGNHVTAPIVSSTLSILGLPAAAFFLYKYTSLPSWIRNNIFGINNRKRRRSIGRNLDTEMKNFTDYSTEYTTDSSTIADSMTEEESIIYNRRPLPRRAGNDNARQKRNVAYHRI</sequence>
<reference evidence="3" key="1">
    <citation type="submission" date="2016-06" db="EMBL/GenBank/DDBJ databases">
        <title>First high quality genome sequence of Plasmodium coatneyi using continuous long reads from single molecule, real-time sequencing.</title>
        <authorList>
            <person name="Chien J.-T."/>
            <person name="Pakala S.B."/>
            <person name="Geraldo J.A."/>
            <person name="Lapp S.A."/>
            <person name="Barnwell J.W."/>
            <person name="Kissinger J.C."/>
            <person name="Galinski M.R."/>
            <person name="Humphrey J.C."/>
        </authorList>
    </citation>
    <scope>NUCLEOTIDE SEQUENCE [LARGE SCALE GENOMIC DNA]</scope>
    <source>
        <strain evidence="3">Hackeri</strain>
    </source>
</reference>
<dbReference type="AlphaFoldDB" id="A0A1B1DWD3"/>
<dbReference type="RefSeq" id="XP_019913590.1">
    <property type="nucleotide sequence ID" value="XM_020057795.1"/>
</dbReference>
<evidence type="ECO:0000313" key="2">
    <source>
        <dbReference type="EMBL" id="ANQ06895.1"/>
    </source>
</evidence>
<feature type="compositionally biased region" description="Basic residues" evidence="1">
    <location>
        <begin position="377"/>
        <end position="386"/>
    </location>
</feature>
<dbReference type="EMBL" id="CP016243">
    <property type="protein sequence ID" value="ANQ06895.1"/>
    <property type="molecule type" value="Genomic_DNA"/>
</dbReference>
<feature type="region of interest" description="Disordered" evidence="1">
    <location>
        <begin position="365"/>
        <end position="386"/>
    </location>
</feature>
<protein>
    <submittedName>
        <fullName evidence="2">KIR protein</fullName>
    </submittedName>
</protein>
<dbReference type="InterPro" id="IPR008780">
    <property type="entry name" value="Plasmodium_Vir"/>
</dbReference>
<evidence type="ECO:0000256" key="1">
    <source>
        <dbReference type="SAM" id="MobiDB-lite"/>
    </source>
</evidence>
<gene>
    <name evidence="2" type="ORF">PCOAH_00009860</name>
</gene>
<dbReference type="OrthoDB" id="383226at2759"/>
<dbReference type="VEuPathDB" id="PlasmoDB:PCOAH_00009860"/>
<dbReference type="GeneID" id="30907709"/>
<dbReference type="Pfam" id="PF05795">
    <property type="entry name" value="Plasmodium_Vir"/>
    <property type="match status" value="1"/>
</dbReference>
<organism evidence="2 3">
    <name type="scientific">Plasmodium coatneyi</name>
    <dbReference type="NCBI Taxonomy" id="208452"/>
    <lineage>
        <taxon>Eukaryota</taxon>
        <taxon>Sar</taxon>
        <taxon>Alveolata</taxon>
        <taxon>Apicomplexa</taxon>
        <taxon>Aconoidasida</taxon>
        <taxon>Haemosporida</taxon>
        <taxon>Plasmodiidae</taxon>
        <taxon>Plasmodium</taxon>
    </lineage>
</organism>